<evidence type="ECO:0000256" key="1">
    <source>
        <dbReference type="SAM" id="Phobius"/>
    </source>
</evidence>
<evidence type="ECO:0000313" key="2">
    <source>
        <dbReference type="EMBL" id="KRM68164.1"/>
    </source>
</evidence>
<organism evidence="2 3">
    <name type="scientific">Apilactobacillus ozensis DSM 23829 = JCM 17196</name>
    <dbReference type="NCBI Taxonomy" id="1423781"/>
    <lineage>
        <taxon>Bacteria</taxon>
        <taxon>Bacillati</taxon>
        <taxon>Bacillota</taxon>
        <taxon>Bacilli</taxon>
        <taxon>Lactobacillales</taxon>
        <taxon>Lactobacillaceae</taxon>
        <taxon>Apilactobacillus</taxon>
    </lineage>
</organism>
<gene>
    <name evidence="2" type="ORF">FD06_GL001378</name>
</gene>
<comment type="caution">
    <text evidence="2">The sequence shown here is derived from an EMBL/GenBank/DDBJ whole genome shotgun (WGS) entry which is preliminary data.</text>
</comment>
<sequence length="133" mass="15137">MQNPFGKGMIPLPPNFITMKNPKTGKVRLGKVGFSISAFIFHYLPAILRSDSYNVLCMLGVDAIVYMAVSMLQQPVANMVIFDPLTVTYILTSILWGCIYNLMYVRHLHKLGYVPGDKHSAQVLYKHKYLKRK</sequence>
<dbReference type="STRING" id="1423781.FD06_GL001378"/>
<keyword evidence="3" id="KW-1185">Reference proteome</keyword>
<accession>A0A0R2AR09</accession>
<dbReference type="Proteomes" id="UP000052012">
    <property type="component" value="Unassembled WGS sequence"/>
</dbReference>
<dbReference type="EMBL" id="AYYQ01000030">
    <property type="protein sequence ID" value="KRM68164.1"/>
    <property type="molecule type" value="Genomic_DNA"/>
</dbReference>
<keyword evidence="1" id="KW-0472">Membrane</keyword>
<reference evidence="2 3" key="1">
    <citation type="journal article" date="2015" name="Genome Announc.">
        <title>Expanding the biotechnology potential of lactobacilli through comparative genomics of 213 strains and associated genera.</title>
        <authorList>
            <person name="Sun Z."/>
            <person name="Harris H.M."/>
            <person name="McCann A."/>
            <person name="Guo C."/>
            <person name="Argimon S."/>
            <person name="Zhang W."/>
            <person name="Yang X."/>
            <person name="Jeffery I.B."/>
            <person name="Cooney J.C."/>
            <person name="Kagawa T.F."/>
            <person name="Liu W."/>
            <person name="Song Y."/>
            <person name="Salvetti E."/>
            <person name="Wrobel A."/>
            <person name="Rasinkangas P."/>
            <person name="Parkhill J."/>
            <person name="Rea M.C."/>
            <person name="O'Sullivan O."/>
            <person name="Ritari J."/>
            <person name="Douillard F.P."/>
            <person name="Paul Ross R."/>
            <person name="Yang R."/>
            <person name="Briner A.E."/>
            <person name="Felis G.E."/>
            <person name="de Vos W.M."/>
            <person name="Barrangou R."/>
            <person name="Klaenhammer T.R."/>
            <person name="Caufield P.W."/>
            <person name="Cui Y."/>
            <person name="Zhang H."/>
            <person name="O'Toole P.W."/>
        </authorList>
    </citation>
    <scope>NUCLEOTIDE SEQUENCE [LARGE SCALE GENOMIC DNA]</scope>
    <source>
        <strain evidence="2 3">DSM 23829</strain>
    </source>
</reference>
<proteinExistence type="predicted"/>
<dbReference type="AlphaFoldDB" id="A0A0R2AR09"/>
<dbReference type="RefSeq" id="WP_054657971.1">
    <property type="nucleotide sequence ID" value="NZ_AYYQ01000030.1"/>
</dbReference>
<feature type="transmembrane region" description="Helical" evidence="1">
    <location>
        <begin position="29"/>
        <end position="47"/>
    </location>
</feature>
<evidence type="ECO:0000313" key="3">
    <source>
        <dbReference type="Proteomes" id="UP000052012"/>
    </source>
</evidence>
<keyword evidence="1" id="KW-1133">Transmembrane helix</keyword>
<protein>
    <submittedName>
        <fullName evidence="2">Uncharacterized protein</fullName>
    </submittedName>
</protein>
<dbReference type="OrthoDB" id="5233at2"/>
<dbReference type="PATRIC" id="fig|1423781.4.peg.1426"/>
<name>A0A0R2AR09_9LACO</name>
<keyword evidence="1" id="KW-0812">Transmembrane</keyword>
<feature type="transmembrane region" description="Helical" evidence="1">
    <location>
        <begin position="84"/>
        <end position="103"/>
    </location>
</feature>